<evidence type="ECO:0000313" key="5">
    <source>
        <dbReference type="Proteomes" id="UP001183410"/>
    </source>
</evidence>
<dbReference type="PANTHER" id="PTHR32305:SF15">
    <property type="entry name" value="PROTEIN RHSA-RELATED"/>
    <property type="match status" value="1"/>
</dbReference>
<keyword evidence="1" id="KW-0677">Repeat</keyword>
<dbReference type="Gene3D" id="2.180.10.10">
    <property type="entry name" value="RHS repeat-associated core"/>
    <property type="match status" value="3"/>
</dbReference>
<name>A0ABU2K0G7_9ACTN</name>
<dbReference type="RefSeq" id="WP_311670810.1">
    <property type="nucleotide sequence ID" value="NZ_JAVREO010000033.1"/>
</dbReference>
<proteinExistence type="predicted"/>
<protein>
    <submittedName>
        <fullName evidence="4">RHS repeat-associated core domain-containing protein</fullName>
    </submittedName>
</protein>
<dbReference type="NCBIfam" id="TIGR03696">
    <property type="entry name" value="Rhs_assc_core"/>
    <property type="match status" value="1"/>
</dbReference>
<dbReference type="EMBL" id="JAVREO010000033">
    <property type="protein sequence ID" value="MDT0270746.1"/>
    <property type="molecule type" value="Genomic_DNA"/>
</dbReference>
<comment type="caution">
    <text evidence="4">The sequence shown here is derived from an EMBL/GenBank/DDBJ whole genome shotgun (WGS) entry which is preliminary data.</text>
</comment>
<feature type="non-terminal residue" evidence="4">
    <location>
        <position position="1"/>
    </location>
</feature>
<dbReference type="InterPro" id="IPR050708">
    <property type="entry name" value="T6SS_VgrG/RHS"/>
</dbReference>
<organism evidence="4 5">
    <name type="scientific">Streptomyces chisholmiae</name>
    <dbReference type="NCBI Taxonomy" id="3075540"/>
    <lineage>
        <taxon>Bacteria</taxon>
        <taxon>Bacillati</taxon>
        <taxon>Actinomycetota</taxon>
        <taxon>Actinomycetes</taxon>
        <taxon>Kitasatosporales</taxon>
        <taxon>Streptomycetaceae</taxon>
        <taxon>Streptomyces</taxon>
    </lineage>
</organism>
<dbReference type="InterPro" id="IPR022385">
    <property type="entry name" value="Rhs_assc_core"/>
</dbReference>
<feature type="domain" description="Teneurin-like YD-shell" evidence="3">
    <location>
        <begin position="5"/>
        <end position="165"/>
    </location>
</feature>
<dbReference type="InterPro" id="IPR031325">
    <property type="entry name" value="RHS_repeat"/>
</dbReference>
<gene>
    <name evidence="4" type="ORF">RM844_31195</name>
</gene>
<feature type="domain" description="Teneurin-like YD-shell" evidence="3">
    <location>
        <begin position="396"/>
        <end position="705"/>
    </location>
</feature>
<evidence type="ECO:0000313" key="4">
    <source>
        <dbReference type="EMBL" id="MDT0270746.1"/>
    </source>
</evidence>
<reference evidence="5" key="1">
    <citation type="submission" date="2023-07" db="EMBL/GenBank/DDBJ databases">
        <title>30 novel species of actinomycetes from the DSMZ collection.</title>
        <authorList>
            <person name="Nouioui I."/>
        </authorList>
    </citation>
    <scope>NUCLEOTIDE SEQUENCE [LARGE SCALE GENOMIC DNA]</scope>
    <source>
        <strain evidence="5">DSM 44915</strain>
    </source>
</reference>
<dbReference type="InterPro" id="IPR056823">
    <property type="entry name" value="TEN-like_YD-shell"/>
</dbReference>
<feature type="compositionally biased region" description="Polar residues" evidence="2">
    <location>
        <begin position="807"/>
        <end position="821"/>
    </location>
</feature>
<dbReference type="Pfam" id="PF05593">
    <property type="entry name" value="RHS_repeat"/>
    <property type="match status" value="4"/>
</dbReference>
<dbReference type="Pfam" id="PF25023">
    <property type="entry name" value="TEN_YD-shell"/>
    <property type="match status" value="2"/>
</dbReference>
<evidence type="ECO:0000256" key="2">
    <source>
        <dbReference type="SAM" id="MobiDB-lite"/>
    </source>
</evidence>
<feature type="region of interest" description="Disordered" evidence="2">
    <location>
        <begin position="803"/>
        <end position="833"/>
    </location>
</feature>
<keyword evidence="5" id="KW-1185">Reference proteome</keyword>
<evidence type="ECO:0000259" key="3">
    <source>
        <dbReference type="Pfam" id="PF25023"/>
    </source>
</evidence>
<dbReference type="InterPro" id="IPR006530">
    <property type="entry name" value="YD"/>
</dbReference>
<dbReference type="NCBIfam" id="TIGR01643">
    <property type="entry name" value="YD_repeat_2x"/>
    <property type="match status" value="12"/>
</dbReference>
<dbReference type="PANTHER" id="PTHR32305">
    <property type="match status" value="1"/>
</dbReference>
<sequence length="846" mass="94085">GHTTTHTWDRYDHTLTTTNPLGHTTHYTYNQHGDLTTITRPDGSQRSAEYDDMGSVVTLREADGGLWQQTYDAAGNRETLTDPAGNVTRFDIDNRGAVTGVTDALGRSRRYVCDATGLPVSVTGPMGERTEAVRDSFGRVTMLRDPLGATTYFEYTMEGRPLSQTNPSGETLSWRWDAEGNCLSYRDESGATTHYGYGVFDQLTEQVAPDGARHQFVRDTELRLVAVIAPNKRQWEYSWDAANRLVGESDFDGRSIQYRFDEGNRLVERTNALGQSVTYARDPLGNVTAKETATGVTTFSYDALGQLLHAAGPDATLEIQRDALGRRLTESINGRVLAFAYDVVGQPLTRTTPAGRTSRWTYDASGRPVRLVSAGNTLEFEHDAMGRETQRRFADSFQIAQRWDGQGRLTRQSFVQPDTNTSTRSFSYRADHALTSVEDSHEGTTHFHLDVLGRPLTVRAPGMLQEEYAYDSLGNQTDATWQGQSSHQGHRQYNGTKITRAGRTRYEYDAAGRIVTRRTALLSGGANVWHYQWDAEDRLVETTTPSGERWCYRYDPLGRRMAKLRCIGDDLVEETTFTWSDHTLVEQNTAMADEADANTFAITWDYDGLHPLTQVEGCTHQEIDSRFFGMVTDLVGTPTELVDERGAIVWRGRTSLWGAQRDHEEEGTATTPLRFPGQYSDPETGWNYNLHRHYDPATGRYTSPDPLGLLPGPNHYGYVPNPRTWADPLGLSAHPAQPSFVADQHGTVIPTDRARFEQGLQDAVNSGEPGFGTFPTRSAGQGYTLPSGESIRIMEPSGSAPLRASFESANGQPVSPFTGRQPQAPRGTRGAAARQYIRERTHVELS</sequence>
<evidence type="ECO:0000256" key="1">
    <source>
        <dbReference type="ARBA" id="ARBA00022737"/>
    </source>
</evidence>
<dbReference type="Proteomes" id="UP001183410">
    <property type="component" value="Unassembled WGS sequence"/>
</dbReference>
<accession>A0ABU2K0G7</accession>